<accession>A0A562ZHH6</accession>
<comment type="caution">
    <text evidence="2">The sequence shown here is derived from an EMBL/GenBank/DDBJ whole genome shotgun (WGS) entry which is preliminary data.</text>
</comment>
<dbReference type="InterPro" id="IPR021104">
    <property type="entry name" value="KfrA_DNA-bd_N"/>
</dbReference>
<dbReference type="AlphaFoldDB" id="A0A562ZHH6"/>
<organism evidence="2 3">
    <name type="scientific">Caenimonas sedimenti</name>
    <dbReference type="NCBI Taxonomy" id="2596921"/>
    <lineage>
        <taxon>Bacteria</taxon>
        <taxon>Pseudomonadati</taxon>
        <taxon>Pseudomonadota</taxon>
        <taxon>Betaproteobacteria</taxon>
        <taxon>Burkholderiales</taxon>
        <taxon>Comamonadaceae</taxon>
        <taxon>Caenimonas</taxon>
    </lineage>
</organism>
<evidence type="ECO:0000313" key="2">
    <source>
        <dbReference type="EMBL" id="TWO67776.1"/>
    </source>
</evidence>
<keyword evidence="3" id="KW-1185">Reference proteome</keyword>
<feature type="domain" description="KfrA N-terminal DNA-binding" evidence="1">
    <location>
        <begin position="2"/>
        <end position="107"/>
    </location>
</feature>
<name>A0A562ZHH6_9BURK</name>
<dbReference type="EMBL" id="VOBQ01000023">
    <property type="protein sequence ID" value="TWO67776.1"/>
    <property type="molecule type" value="Genomic_DNA"/>
</dbReference>
<sequence>MQYEEVFAAAEAMLSEGKLPSVRGLRARIGGSPNDIAPLLAKWRADGGDQRILKLRSSSKPQGGSVWNLGDAAYLDAIEAYFSDAETSDAGTRLERAERCLHQVLAAHRLIRASRPGERQILPSGRSSFKASIVQ</sequence>
<dbReference type="Proteomes" id="UP000318199">
    <property type="component" value="Unassembled WGS sequence"/>
</dbReference>
<reference evidence="2 3" key="1">
    <citation type="submission" date="2019-07" db="EMBL/GenBank/DDBJ databases">
        <title>Caenimonas sedimenti sp. nov., isolated from activated sludge.</title>
        <authorList>
            <person name="Xu J."/>
        </authorList>
    </citation>
    <scope>NUCLEOTIDE SEQUENCE [LARGE SCALE GENOMIC DNA]</scope>
    <source>
        <strain evidence="2 3">HX-9-20</strain>
    </source>
</reference>
<dbReference type="OrthoDB" id="583532at2"/>
<dbReference type="Pfam" id="PF11740">
    <property type="entry name" value="KfrA_N"/>
    <property type="match status" value="1"/>
</dbReference>
<evidence type="ECO:0000259" key="1">
    <source>
        <dbReference type="Pfam" id="PF11740"/>
    </source>
</evidence>
<dbReference type="RefSeq" id="WP_145896312.1">
    <property type="nucleotide sequence ID" value="NZ_VOBQ01000023.1"/>
</dbReference>
<gene>
    <name evidence="2" type="ORF">FN976_25665</name>
</gene>
<protein>
    <recommendedName>
        <fullName evidence="1">KfrA N-terminal DNA-binding domain-containing protein</fullName>
    </recommendedName>
</protein>
<proteinExistence type="predicted"/>
<evidence type="ECO:0000313" key="3">
    <source>
        <dbReference type="Proteomes" id="UP000318199"/>
    </source>
</evidence>